<feature type="transmembrane region" description="Helical" evidence="5">
    <location>
        <begin position="178"/>
        <end position="198"/>
    </location>
</feature>
<accession>A0ABS7QWE2</accession>
<keyword evidence="3 5" id="KW-1133">Transmembrane helix</keyword>
<dbReference type="Proteomes" id="UP001198565">
    <property type="component" value="Unassembled WGS sequence"/>
</dbReference>
<organism evidence="7 8">
    <name type="scientific">Streptantibioticus parmotrematis</name>
    <dbReference type="NCBI Taxonomy" id="2873249"/>
    <lineage>
        <taxon>Bacteria</taxon>
        <taxon>Bacillati</taxon>
        <taxon>Actinomycetota</taxon>
        <taxon>Actinomycetes</taxon>
        <taxon>Kitasatosporales</taxon>
        <taxon>Streptomycetaceae</taxon>
        <taxon>Streptantibioticus</taxon>
    </lineage>
</organism>
<dbReference type="PANTHER" id="PTHR43027:SF1">
    <property type="entry name" value="DOXORUBICIN RESISTANCE ABC TRANSPORTER PERMEASE PROTEIN DRRC-RELATED"/>
    <property type="match status" value="1"/>
</dbReference>
<feature type="transmembrane region" description="Helical" evidence="5">
    <location>
        <begin position="31"/>
        <end position="50"/>
    </location>
</feature>
<dbReference type="EMBL" id="JAINVZ010000017">
    <property type="protein sequence ID" value="MBY8887531.1"/>
    <property type="molecule type" value="Genomic_DNA"/>
</dbReference>
<feature type="transmembrane region" description="Helical" evidence="5">
    <location>
        <begin position="113"/>
        <end position="134"/>
    </location>
</feature>
<reference evidence="7 8" key="1">
    <citation type="submission" date="2021-08" db="EMBL/GenBank/DDBJ databases">
        <title>Streptomyces sp. PTM05 isolated from lichen.</title>
        <authorList>
            <person name="Somphong A."/>
            <person name="Phongsopitanun W."/>
            <person name="Tanasupawat S."/>
        </authorList>
    </citation>
    <scope>NUCLEOTIDE SEQUENCE [LARGE SCALE GENOMIC DNA]</scope>
    <source>
        <strain evidence="7 8">Ptm05</strain>
    </source>
</reference>
<comment type="caution">
    <text evidence="7">The sequence shown here is derived from an EMBL/GenBank/DDBJ whole genome shotgun (WGS) entry which is preliminary data.</text>
</comment>
<sequence length="267" mass="28236">MKRIAYILRIVRHSAANGAADFRATYTWKSWTFGWLARMLTQVVFFVVAGRALGATHTQHQLLVSNAVTACVIETMAVVSTSARERRDGTLPLLVAAPPSMIWVFFGRGTQHVVSGTLTSVVALLALGPLYGVSWSWSSALLAVPAVILTALANYCLGLALSGLVLSHTSLRGVAANAGYIAMMAVCGVQVPVAFWPLPVQVVAYGLPLTYGIRAVQALSAGQSVATAAAWACGTVLAGCLWFLLAAAAFRRVGERGRRSGSIEFSI</sequence>
<feature type="transmembrane region" description="Helical" evidence="5">
    <location>
        <begin position="89"/>
        <end position="106"/>
    </location>
</feature>
<evidence type="ECO:0000256" key="3">
    <source>
        <dbReference type="ARBA" id="ARBA00022989"/>
    </source>
</evidence>
<feature type="transmembrane region" description="Helical" evidence="5">
    <location>
        <begin position="228"/>
        <end position="250"/>
    </location>
</feature>
<name>A0ABS7QWE2_9ACTN</name>
<evidence type="ECO:0000256" key="1">
    <source>
        <dbReference type="ARBA" id="ARBA00004141"/>
    </source>
</evidence>
<dbReference type="InterPro" id="IPR013525">
    <property type="entry name" value="ABC2_TM"/>
</dbReference>
<evidence type="ECO:0000313" key="7">
    <source>
        <dbReference type="EMBL" id="MBY8887531.1"/>
    </source>
</evidence>
<feature type="transmembrane region" description="Helical" evidence="5">
    <location>
        <begin position="140"/>
        <end position="166"/>
    </location>
</feature>
<keyword evidence="8" id="KW-1185">Reference proteome</keyword>
<feature type="domain" description="ABC-2 type transporter transmembrane" evidence="6">
    <location>
        <begin position="27"/>
        <end position="218"/>
    </location>
</feature>
<evidence type="ECO:0000256" key="2">
    <source>
        <dbReference type="ARBA" id="ARBA00022692"/>
    </source>
</evidence>
<keyword evidence="4 5" id="KW-0472">Membrane</keyword>
<proteinExistence type="predicted"/>
<evidence type="ECO:0000313" key="8">
    <source>
        <dbReference type="Proteomes" id="UP001198565"/>
    </source>
</evidence>
<gene>
    <name evidence="7" type="ORF">K7472_22200</name>
</gene>
<evidence type="ECO:0000256" key="5">
    <source>
        <dbReference type="SAM" id="Phobius"/>
    </source>
</evidence>
<dbReference type="RefSeq" id="WP_222980282.1">
    <property type="nucleotide sequence ID" value="NZ_JAINVZ010000017.1"/>
</dbReference>
<keyword evidence="2 5" id="KW-0812">Transmembrane</keyword>
<protein>
    <submittedName>
        <fullName evidence="7">ABC transporter permease</fullName>
    </submittedName>
</protein>
<dbReference type="InterPro" id="IPR052902">
    <property type="entry name" value="ABC-2_transporter"/>
</dbReference>
<dbReference type="PANTHER" id="PTHR43027">
    <property type="entry name" value="DOXORUBICIN RESISTANCE ABC TRANSPORTER PERMEASE PROTEIN DRRC-RELATED"/>
    <property type="match status" value="1"/>
</dbReference>
<dbReference type="Pfam" id="PF01061">
    <property type="entry name" value="ABC2_membrane"/>
    <property type="match status" value="1"/>
</dbReference>
<comment type="subcellular location">
    <subcellularLocation>
        <location evidence="1">Membrane</location>
        <topology evidence="1">Multi-pass membrane protein</topology>
    </subcellularLocation>
</comment>
<evidence type="ECO:0000259" key="6">
    <source>
        <dbReference type="Pfam" id="PF01061"/>
    </source>
</evidence>
<evidence type="ECO:0000256" key="4">
    <source>
        <dbReference type="ARBA" id="ARBA00023136"/>
    </source>
</evidence>